<gene>
    <name evidence="1" type="ORF">AWM68_20235</name>
</gene>
<organism evidence="1 2">
    <name type="scientific">Fictibacillus phosphorivorans</name>
    <dbReference type="NCBI Taxonomy" id="1221500"/>
    <lineage>
        <taxon>Bacteria</taxon>
        <taxon>Bacillati</taxon>
        <taxon>Bacillota</taxon>
        <taxon>Bacilli</taxon>
        <taxon>Bacillales</taxon>
        <taxon>Fictibacillaceae</taxon>
        <taxon>Fictibacillus</taxon>
    </lineage>
</organism>
<dbReference type="EMBL" id="LRFC01000019">
    <property type="protein sequence ID" value="KZE66794.1"/>
    <property type="molecule type" value="Genomic_DNA"/>
</dbReference>
<sequence>MPLQDVTVTIDVAYPAPRIGLGRPAIFAQQVGAGTYKEYATLEALTVDFASGTEAYKKAEAIFKQPNRPDSIAVATYETDIGAALAQFYNRAWHFALVAGDVSADQVAAASFINDKDFKFLAVQVKDDAGREAVKGKKRTLVFDHNVSGEHLDAAAVGNLGSLSVGSITWKFKQVVGITPRYLTDTEIVAIDEDSAIAYVVKAGRPQLSEGWLSDGEYIDVVHGKDWIKVDMENEVQNVLAQAEKLPYDARGINAIEAAATTTLLRGFNNGIIAAKEDKTPDFTISALTREQSDPQDRSTRVYRGLHFEFGLAGAIHEARVTGSIRV</sequence>
<dbReference type="InterPro" id="IPR021808">
    <property type="entry name" value="DUF3383"/>
</dbReference>
<evidence type="ECO:0000313" key="1">
    <source>
        <dbReference type="EMBL" id="KZE66794.1"/>
    </source>
</evidence>
<accession>A0A163RG45</accession>
<dbReference type="Pfam" id="PF11863">
    <property type="entry name" value="DUF3383"/>
    <property type="match status" value="1"/>
</dbReference>
<dbReference type="RefSeq" id="WP_066240389.1">
    <property type="nucleotide sequence ID" value="NZ_LRFC01000019.1"/>
</dbReference>
<proteinExistence type="predicted"/>
<name>A0A163RG45_9BACL</name>
<evidence type="ECO:0008006" key="3">
    <source>
        <dbReference type="Google" id="ProtNLM"/>
    </source>
</evidence>
<evidence type="ECO:0000313" key="2">
    <source>
        <dbReference type="Proteomes" id="UP000076567"/>
    </source>
</evidence>
<keyword evidence="2" id="KW-1185">Reference proteome</keyword>
<dbReference type="AlphaFoldDB" id="A0A163RG45"/>
<reference evidence="2" key="1">
    <citation type="submission" date="2016-01" db="EMBL/GenBank/DDBJ databases">
        <title>Draft genome of Chromobacterium sp. F49.</title>
        <authorList>
            <person name="Hong K.W."/>
        </authorList>
    </citation>
    <scope>NUCLEOTIDE SEQUENCE [LARGE SCALE GENOMIC DNA]</scope>
    <source>
        <strain evidence="2">P7IIIA</strain>
    </source>
</reference>
<protein>
    <recommendedName>
        <fullName evidence="3">DUF3383 family protein</fullName>
    </recommendedName>
</protein>
<dbReference type="Proteomes" id="UP000076567">
    <property type="component" value="Unassembled WGS sequence"/>
</dbReference>
<comment type="caution">
    <text evidence="1">The sequence shown here is derived from an EMBL/GenBank/DDBJ whole genome shotgun (WGS) entry which is preliminary data.</text>
</comment>